<dbReference type="OrthoDB" id="16287at2759"/>
<dbReference type="Gene3D" id="2.170.270.10">
    <property type="entry name" value="SET domain"/>
    <property type="match status" value="1"/>
</dbReference>
<dbReference type="GO" id="GO:0005634">
    <property type="term" value="C:nucleus"/>
    <property type="evidence" value="ECO:0007669"/>
    <property type="project" value="TreeGrafter"/>
</dbReference>
<comment type="caution">
    <text evidence="1">The sequence shown here is derived from an EMBL/GenBank/DDBJ whole genome shotgun (WGS) entry which is preliminary data.</text>
</comment>
<dbReference type="GO" id="GO:0006357">
    <property type="term" value="P:regulation of transcription by RNA polymerase II"/>
    <property type="evidence" value="ECO:0007669"/>
    <property type="project" value="TreeGrafter"/>
</dbReference>
<gene>
    <name evidence="1" type="ORF">HOLleu_16889</name>
</gene>
<dbReference type="InterPro" id="IPR046341">
    <property type="entry name" value="SET_dom_sf"/>
</dbReference>
<dbReference type="EMBL" id="JAIZAY010000007">
    <property type="protein sequence ID" value="KAJ8039237.1"/>
    <property type="molecule type" value="Genomic_DNA"/>
</dbReference>
<organism evidence="1 2">
    <name type="scientific">Holothuria leucospilota</name>
    <name type="common">Black long sea cucumber</name>
    <name type="synonym">Mertensiothuria leucospilota</name>
    <dbReference type="NCBI Taxonomy" id="206669"/>
    <lineage>
        <taxon>Eukaryota</taxon>
        <taxon>Metazoa</taxon>
        <taxon>Echinodermata</taxon>
        <taxon>Eleutherozoa</taxon>
        <taxon>Echinozoa</taxon>
        <taxon>Holothuroidea</taxon>
        <taxon>Aspidochirotacea</taxon>
        <taxon>Aspidochirotida</taxon>
        <taxon>Holothuriidae</taxon>
        <taxon>Holothuria</taxon>
    </lineage>
</organism>
<dbReference type="Proteomes" id="UP001152320">
    <property type="component" value="Chromosome 7"/>
</dbReference>
<accession>A0A9Q1H845</accession>
<dbReference type="GO" id="GO:0042799">
    <property type="term" value="F:histone H4K20 methyltransferase activity"/>
    <property type="evidence" value="ECO:0007669"/>
    <property type="project" value="TreeGrafter"/>
</dbReference>
<dbReference type="PANTHER" id="PTHR46167">
    <property type="entry name" value="N-LYSINE METHYLTRANSFERASE KMT5A"/>
    <property type="match status" value="1"/>
</dbReference>
<dbReference type="GO" id="GO:0005700">
    <property type="term" value="C:polytene chromosome"/>
    <property type="evidence" value="ECO:0007669"/>
    <property type="project" value="TreeGrafter"/>
</dbReference>
<name>A0A9Q1H845_HOLLE</name>
<dbReference type="AlphaFoldDB" id="A0A9Q1H845"/>
<reference evidence="1" key="1">
    <citation type="submission" date="2021-10" db="EMBL/GenBank/DDBJ databases">
        <title>Tropical sea cucumber genome reveals ecological adaptation and Cuvierian tubules defense mechanism.</title>
        <authorList>
            <person name="Chen T."/>
        </authorList>
    </citation>
    <scope>NUCLEOTIDE SEQUENCE</scope>
    <source>
        <strain evidence="1">Nanhai2018</strain>
        <tissue evidence="1">Muscle</tissue>
    </source>
</reference>
<dbReference type="InterPro" id="IPR051760">
    <property type="entry name" value="KMT5A"/>
</dbReference>
<dbReference type="GO" id="GO:0043516">
    <property type="term" value="P:regulation of DNA damage response, signal transduction by p53 class mediator"/>
    <property type="evidence" value="ECO:0007669"/>
    <property type="project" value="TreeGrafter"/>
</dbReference>
<keyword evidence="2" id="KW-1185">Reference proteome</keyword>
<sequence>MERRHTSRGKHQGSAIDDATTYCKKGIDQPGFEVRFINNYIGHGVFTTTQFEKGAFLLEYRGEHITAAEGGEREENYPQSSGSFLFFYKQKW</sequence>
<protein>
    <submittedName>
        <fullName evidence="1">Uncharacterized protein</fullName>
    </submittedName>
</protein>
<dbReference type="SUPFAM" id="SSF82199">
    <property type="entry name" value="SET domain"/>
    <property type="match status" value="1"/>
</dbReference>
<proteinExistence type="predicted"/>
<dbReference type="PANTHER" id="PTHR46167:SF1">
    <property type="entry name" value="N-LYSINE METHYLTRANSFERASE KMT5A"/>
    <property type="match status" value="1"/>
</dbReference>
<evidence type="ECO:0000313" key="2">
    <source>
        <dbReference type="Proteomes" id="UP001152320"/>
    </source>
</evidence>
<evidence type="ECO:0000313" key="1">
    <source>
        <dbReference type="EMBL" id="KAJ8039237.1"/>
    </source>
</evidence>